<dbReference type="GO" id="GO:0005525">
    <property type="term" value="F:GTP binding"/>
    <property type="evidence" value="ECO:0007669"/>
    <property type="project" value="InterPro"/>
</dbReference>
<dbReference type="AlphaFoldDB" id="A0A1J4L1H1"/>
<protein>
    <submittedName>
        <fullName evidence="2">Ras-related protein Rab-18A</fullName>
    </submittedName>
</protein>
<evidence type="ECO:0000313" key="3">
    <source>
        <dbReference type="Proteomes" id="UP000179807"/>
    </source>
</evidence>
<dbReference type="PRINTS" id="PR00449">
    <property type="entry name" value="RASTRNSFRMNG"/>
</dbReference>
<dbReference type="PROSITE" id="PS51420">
    <property type="entry name" value="RHO"/>
    <property type="match status" value="1"/>
</dbReference>
<dbReference type="SMART" id="SM00174">
    <property type="entry name" value="RHO"/>
    <property type="match status" value="1"/>
</dbReference>
<dbReference type="SMART" id="SM00175">
    <property type="entry name" value="RAB"/>
    <property type="match status" value="1"/>
</dbReference>
<dbReference type="PROSITE" id="PS51421">
    <property type="entry name" value="RAS"/>
    <property type="match status" value="1"/>
</dbReference>
<dbReference type="Proteomes" id="UP000179807">
    <property type="component" value="Unassembled WGS sequence"/>
</dbReference>
<keyword evidence="3" id="KW-1185">Reference proteome</keyword>
<dbReference type="SMART" id="SM00176">
    <property type="entry name" value="RAN"/>
    <property type="match status" value="1"/>
</dbReference>
<dbReference type="NCBIfam" id="TIGR00231">
    <property type="entry name" value="small_GTP"/>
    <property type="match status" value="1"/>
</dbReference>
<dbReference type="InterPro" id="IPR001806">
    <property type="entry name" value="Small_GTPase"/>
</dbReference>
<reference evidence="2" key="1">
    <citation type="submission" date="2016-10" db="EMBL/GenBank/DDBJ databases">
        <authorList>
            <person name="Benchimol M."/>
            <person name="Almeida L.G."/>
            <person name="Vasconcelos A.T."/>
            <person name="Perreira-Neves A."/>
            <person name="Rosa I.A."/>
            <person name="Tasca T."/>
            <person name="Bogo M.R."/>
            <person name="de Souza W."/>
        </authorList>
    </citation>
    <scope>NUCLEOTIDE SEQUENCE [LARGE SCALE GENOMIC DNA]</scope>
    <source>
        <strain evidence="2">K</strain>
    </source>
</reference>
<dbReference type="OrthoDB" id="63533at2759"/>
<accession>A0A1J4L1H1</accession>
<keyword evidence="1" id="KW-0547">Nucleotide-binding</keyword>
<evidence type="ECO:0000256" key="1">
    <source>
        <dbReference type="ARBA" id="ARBA00022741"/>
    </source>
</evidence>
<dbReference type="FunFam" id="3.40.50.300:FF:000808">
    <property type="entry name" value="Small GTP-binding protein, putative"/>
    <property type="match status" value="1"/>
</dbReference>
<dbReference type="PROSITE" id="PS51419">
    <property type="entry name" value="RAB"/>
    <property type="match status" value="1"/>
</dbReference>
<dbReference type="SUPFAM" id="SSF52540">
    <property type="entry name" value="P-loop containing nucleoside triphosphate hydrolases"/>
    <property type="match status" value="1"/>
</dbReference>
<dbReference type="PANTHER" id="PTHR47978">
    <property type="match status" value="1"/>
</dbReference>
<dbReference type="GO" id="GO:0003924">
    <property type="term" value="F:GTPase activity"/>
    <property type="evidence" value="ECO:0007669"/>
    <property type="project" value="InterPro"/>
</dbReference>
<dbReference type="Pfam" id="PF00071">
    <property type="entry name" value="Ras"/>
    <property type="match status" value="1"/>
</dbReference>
<dbReference type="VEuPathDB" id="TrichDB:TRFO_13825"/>
<dbReference type="EMBL" id="MLAK01000186">
    <property type="protein sequence ID" value="OHT15806.1"/>
    <property type="molecule type" value="Genomic_DNA"/>
</dbReference>
<gene>
    <name evidence="2" type="ORF">TRFO_13825</name>
</gene>
<dbReference type="Gene3D" id="3.40.50.300">
    <property type="entry name" value="P-loop containing nucleotide triphosphate hydrolases"/>
    <property type="match status" value="1"/>
</dbReference>
<organism evidence="2 3">
    <name type="scientific">Tritrichomonas foetus</name>
    <dbReference type="NCBI Taxonomy" id="1144522"/>
    <lineage>
        <taxon>Eukaryota</taxon>
        <taxon>Metamonada</taxon>
        <taxon>Parabasalia</taxon>
        <taxon>Tritrichomonadida</taxon>
        <taxon>Tritrichomonadidae</taxon>
        <taxon>Tritrichomonas</taxon>
    </lineage>
</organism>
<dbReference type="SMART" id="SM00173">
    <property type="entry name" value="RAS"/>
    <property type="match status" value="1"/>
</dbReference>
<name>A0A1J4L1H1_9EUKA</name>
<proteinExistence type="predicted"/>
<dbReference type="InterPro" id="IPR005225">
    <property type="entry name" value="Small_GTP-bd"/>
</dbReference>
<dbReference type="InterPro" id="IPR027417">
    <property type="entry name" value="P-loop_NTPase"/>
</dbReference>
<dbReference type="GeneID" id="94832170"/>
<evidence type="ECO:0000313" key="2">
    <source>
        <dbReference type="EMBL" id="OHT15806.1"/>
    </source>
</evidence>
<dbReference type="CDD" id="cd00154">
    <property type="entry name" value="Rab"/>
    <property type="match status" value="1"/>
</dbReference>
<comment type="caution">
    <text evidence="2">The sequence shown here is derived from an EMBL/GenBank/DDBJ whole genome shotgun (WGS) entry which is preliminary data.</text>
</comment>
<sequence length="202" mass="22329">MCEVLSAKIVLLGESGVGKTALLSRYVVDTFTPDVPQTVAASFQSKQICLDGQKIDLAIWDTAGQEVYRTLTPMYYRDAQMALIVYSVDDETSFKSLSEWVSQVKEMSPDVVISICGNKTDLPNRTVKFDEAMSLAESLNVSYVEASAMNGNGVDIAFESMISSYLNLVQTTQKKNLKRVGTLESVNVSQETQKNEKKKCCH</sequence>
<dbReference type="RefSeq" id="XP_068368942.1">
    <property type="nucleotide sequence ID" value="XM_068497466.1"/>
</dbReference>